<comment type="caution">
    <text evidence="2">The sequence shown here is derived from an EMBL/GenBank/DDBJ whole genome shotgun (WGS) entry which is preliminary data.</text>
</comment>
<dbReference type="RefSeq" id="WP_025167805.1">
    <property type="nucleotide sequence ID" value="NZ_AWSQ01000011.1"/>
</dbReference>
<protein>
    <submittedName>
        <fullName evidence="2">Pilus assembly protein</fullName>
    </submittedName>
</protein>
<name>A0A0A1YDJ2_9PSED</name>
<dbReference type="AlphaFoldDB" id="A0A0A1YDJ2"/>
<dbReference type="STRING" id="1395571.TMS3_0124460"/>
<evidence type="ECO:0000259" key="1">
    <source>
        <dbReference type="Pfam" id="PF07238"/>
    </source>
</evidence>
<evidence type="ECO:0000313" key="2">
    <source>
        <dbReference type="EMBL" id="KFX67472.1"/>
    </source>
</evidence>
<dbReference type="OrthoDB" id="5290589at2"/>
<keyword evidence="3" id="KW-1185">Reference proteome</keyword>
<dbReference type="EMBL" id="AWSQ01000011">
    <property type="protein sequence ID" value="KFX67472.1"/>
    <property type="molecule type" value="Genomic_DNA"/>
</dbReference>
<proteinExistence type="predicted"/>
<accession>A0A0A1YDJ2</accession>
<evidence type="ECO:0000313" key="3">
    <source>
        <dbReference type="Proteomes" id="UP000030063"/>
    </source>
</evidence>
<dbReference type="SUPFAM" id="SSF141371">
    <property type="entry name" value="PilZ domain-like"/>
    <property type="match status" value="1"/>
</dbReference>
<dbReference type="Proteomes" id="UP000030063">
    <property type="component" value="Unassembled WGS sequence"/>
</dbReference>
<dbReference type="eggNOG" id="ENOG5033H7Q">
    <property type="taxonomic scope" value="Bacteria"/>
</dbReference>
<sequence length="99" mass="10862">MSQSDHAYSEKRDYIRMRLEAPVTLHHAQGQVSALCLDLSSTGMQIEAECALRMGDKVKVHIASDHNELKGLDAEAEVVRVTDLDNGRQALGLAIISMT</sequence>
<dbReference type="Gene3D" id="2.40.10.220">
    <property type="entry name" value="predicted glycosyltransferase like domains"/>
    <property type="match status" value="1"/>
</dbReference>
<dbReference type="InterPro" id="IPR009875">
    <property type="entry name" value="PilZ_domain"/>
</dbReference>
<feature type="domain" description="PilZ" evidence="1">
    <location>
        <begin position="10"/>
        <end position="98"/>
    </location>
</feature>
<organism evidence="2 3">
    <name type="scientific">Pseudomonas taeanensis MS-3</name>
    <dbReference type="NCBI Taxonomy" id="1395571"/>
    <lineage>
        <taxon>Bacteria</taxon>
        <taxon>Pseudomonadati</taxon>
        <taxon>Pseudomonadota</taxon>
        <taxon>Gammaproteobacteria</taxon>
        <taxon>Pseudomonadales</taxon>
        <taxon>Pseudomonadaceae</taxon>
        <taxon>Pseudomonas</taxon>
    </lineage>
</organism>
<dbReference type="Pfam" id="PF07238">
    <property type="entry name" value="PilZ"/>
    <property type="match status" value="1"/>
</dbReference>
<reference evidence="2 3" key="1">
    <citation type="journal article" date="2014" name="Genome Announc.">
        <title>Draft Genome Sequence of Petroleum Oil-Degrading Marine Bacterium Pseudomonas taeanensis Strain MS-3, Isolated from a Crude Oil-Contaminated Seashore.</title>
        <authorList>
            <person name="Lee S.Y."/>
            <person name="Kim S.H."/>
            <person name="Lee D.G."/>
            <person name="Shin S."/>
            <person name="Yun S.H."/>
            <person name="Choi C.W."/>
            <person name="Chung Y.H."/>
            <person name="Choi J.S."/>
            <person name="Kahng H.Y."/>
            <person name="Kim S.I."/>
        </authorList>
    </citation>
    <scope>NUCLEOTIDE SEQUENCE [LARGE SCALE GENOMIC DNA]</scope>
    <source>
        <strain evidence="2 3">MS-3</strain>
    </source>
</reference>
<gene>
    <name evidence="2" type="ORF">TMS3_0124460</name>
</gene>
<dbReference type="GO" id="GO:0035438">
    <property type="term" value="F:cyclic-di-GMP binding"/>
    <property type="evidence" value="ECO:0007669"/>
    <property type="project" value="InterPro"/>
</dbReference>